<protein>
    <submittedName>
        <fullName evidence="1">Uncharacterized protein</fullName>
    </submittedName>
</protein>
<dbReference type="InParanoid" id="A0A0D0D660"/>
<reference evidence="2" key="2">
    <citation type="submission" date="2015-01" db="EMBL/GenBank/DDBJ databases">
        <title>Evolutionary Origins and Diversification of the Mycorrhizal Mutualists.</title>
        <authorList>
            <consortium name="DOE Joint Genome Institute"/>
            <consortium name="Mycorrhizal Genomics Consortium"/>
            <person name="Kohler A."/>
            <person name="Kuo A."/>
            <person name="Nagy L.G."/>
            <person name="Floudas D."/>
            <person name="Copeland A."/>
            <person name="Barry K.W."/>
            <person name="Cichocki N."/>
            <person name="Veneault-Fourrey C."/>
            <person name="LaButti K."/>
            <person name="Lindquist E.A."/>
            <person name="Lipzen A."/>
            <person name="Lundell T."/>
            <person name="Morin E."/>
            <person name="Murat C."/>
            <person name="Riley R."/>
            <person name="Ohm R."/>
            <person name="Sun H."/>
            <person name="Tunlid A."/>
            <person name="Henrissat B."/>
            <person name="Grigoriev I.V."/>
            <person name="Hibbett D.S."/>
            <person name="Martin F."/>
        </authorList>
    </citation>
    <scope>NUCLEOTIDE SEQUENCE [LARGE SCALE GENOMIC DNA]</scope>
    <source>
        <strain evidence="2">Ve08.2h10</strain>
    </source>
</reference>
<reference evidence="1 2" key="1">
    <citation type="submission" date="2014-04" db="EMBL/GenBank/DDBJ databases">
        <authorList>
            <consortium name="DOE Joint Genome Institute"/>
            <person name="Kuo A."/>
            <person name="Kohler A."/>
            <person name="Jargeat P."/>
            <person name="Nagy L.G."/>
            <person name="Floudas D."/>
            <person name="Copeland A."/>
            <person name="Barry K.W."/>
            <person name="Cichocki N."/>
            <person name="Veneault-Fourrey C."/>
            <person name="LaButti K."/>
            <person name="Lindquist E.A."/>
            <person name="Lipzen A."/>
            <person name="Lundell T."/>
            <person name="Morin E."/>
            <person name="Murat C."/>
            <person name="Sun H."/>
            <person name="Tunlid A."/>
            <person name="Henrissat B."/>
            <person name="Grigoriev I.V."/>
            <person name="Hibbett D.S."/>
            <person name="Martin F."/>
            <person name="Nordberg H.P."/>
            <person name="Cantor M.N."/>
            <person name="Hua S.X."/>
        </authorList>
    </citation>
    <scope>NUCLEOTIDE SEQUENCE [LARGE SCALE GENOMIC DNA]</scope>
    <source>
        <strain evidence="1 2">Ve08.2h10</strain>
    </source>
</reference>
<proteinExistence type="predicted"/>
<keyword evidence="2" id="KW-1185">Reference proteome</keyword>
<dbReference type="Proteomes" id="UP000054538">
    <property type="component" value="Unassembled WGS sequence"/>
</dbReference>
<dbReference type="AlphaFoldDB" id="A0A0D0D660"/>
<evidence type="ECO:0000313" key="1">
    <source>
        <dbReference type="EMBL" id="KIK92267.1"/>
    </source>
</evidence>
<dbReference type="EMBL" id="KN825297">
    <property type="protein sequence ID" value="KIK92267.1"/>
    <property type="molecule type" value="Genomic_DNA"/>
</dbReference>
<gene>
    <name evidence="1" type="ORF">PAXRUDRAFT_585824</name>
</gene>
<name>A0A0D0D660_9AGAM</name>
<sequence length="68" mass="7553">MSLCSSWLGGDMIPWRSVLPGSSAERSTCINQPFIITLSCNNIFVRGQARHLDFITSIHGRDSVVHHV</sequence>
<dbReference type="HOGENOM" id="CLU_2794690_0_0_1"/>
<accession>A0A0D0D660</accession>
<organism evidence="1 2">
    <name type="scientific">Paxillus rubicundulus Ve08.2h10</name>
    <dbReference type="NCBI Taxonomy" id="930991"/>
    <lineage>
        <taxon>Eukaryota</taxon>
        <taxon>Fungi</taxon>
        <taxon>Dikarya</taxon>
        <taxon>Basidiomycota</taxon>
        <taxon>Agaricomycotina</taxon>
        <taxon>Agaricomycetes</taxon>
        <taxon>Agaricomycetidae</taxon>
        <taxon>Boletales</taxon>
        <taxon>Paxilineae</taxon>
        <taxon>Paxillaceae</taxon>
        <taxon>Paxillus</taxon>
    </lineage>
</organism>
<evidence type="ECO:0000313" key="2">
    <source>
        <dbReference type="Proteomes" id="UP000054538"/>
    </source>
</evidence>